<keyword evidence="2" id="KW-1185">Reference proteome</keyword>
<dbReference type="KEGG" id="dsh:Dshi_0970"/>
<gene>
    <name evidence="1" type="ordered locus">Dshi_0970</name>
</gene>
<accession>A8LS05</accession>
<dbReference type="AlphaFoldDB" id="A8LS05"/>
<protein>
    <submittedName>
        <fullName evidence="1">Short-chain dehydrogenase/reductase SDR</fullName>
    </submittedName>
</protein>
<dbReference type="Proteomes" id="UP000006833">
    <property type="component" value="Chromosome"/>
</dbReference>
<name>A8LS05_DINSH</name>
<dbReference type="SUPFAM" id="SSF51735">
    <property type="entry name" value="NAD(P)-binding Rossmann-fold domains"/>
    <property type="match status" value="1"/>
</dbReference>
<dbReference type="Gene3D" id="3.40.50.720">
    <property type="entry name" value="NAD(P)-binding Rossmann-like Domain"/>
    <property type="match status" value="1"/>
</dbReference>
<dbReference type="STRING" id="398580.Dshi_0970"/>
<sequence>MNSAPITEAARGIGRPDDPRVLDITVDRTPCLPGTAAWQFIANGGAEKTADRISGVGRRGKRFGERHDANPAATLDRIGHKVTLRARSPGAIGNEYRGGIGAFRTEHAQDAPGQKTMKIGATVPYGYTGPAEDLTGMAVSPTSEEADAIVAQTCNVDGGQWIS</sequence>
<dbReference type="InterPro" id="IPR036291">
    <property type="entry name" value="NAD(P)-bd_dom_sf"/>
</dbReference>
<evidence type="ECO:0000313" key="1">
    <source>
        <dbReference type="EMBL" id="ABV92712.1"/>
    </source>
</evidence>
<reference evidence="2" key="1">
    <citation type="journal article" date="2010" name="ISME J.">
        <title>The complete genome sequence of the algal symbiont Dinoroseobacter shibae: a hitchhiker's guide to life in the sea.</title>
        <authorList>
            <person name="Wagner-Dobler I."/>
            <person name="Ballhausen B."/>
            <person name="Berger M."/>
            <person name="Brinkhoff T."/>
            <person name="Buchholz I."/>
            <person name="Bunk B."/>
            <person name="Cypionka H."/>
            <person name="Daniel R."/>
            <person name="Drepper T."/>
            <person name="Gerdts G."/>
            <person name="Hahnke S."/>
            <person name="Han C."/>
            <person name="Jahn D."/>
            <person name="Kalhoefer D."/>
            <person name="Kiss H."/>
            <person name="Klenk H.P."/>
            <person name="Kyrpides N."/>
            <person name="Liebl W."/>
            <person name="Liesegang H."/>
            <person name="Meincke L."/>
            <person name="Pati A."/>
            <person name="Petersen J."/>
            <person name="Piekarski T."/>
            <person name="Pommerenke C."/>
            <person name="Pradella S."/>
            <person name="Pukall R."/>
            <person name="Rabus R."/>
            <person name="Stackebrandt E."/>
            <person name="Thole S."/>
            <person name="Thompson L."/>
            <person name="Tielen P."/>
            <person name="Tomasch J."/>
            <person name="von Jan M."/>
            <person name="Wanphrut N."/>
            <person name="Wichels A."/>
            <person name="Zech H."/>
            <person name="Simon M."/>
        </authorList>
    </citation>
    <scope>NUCLEOTIDE SEQUENCE [LARGE SCALE GENOMIC DNA]</scope>
    <source>
        <strain evidence="2">DSM 16493 / NCIMB 14021 / DFL 12</strain>
    </source>
</reference>
<dbReference type="eggNOG" id="COG1028">
    <property type="taxonomic scope" value="Bacteria"/>
</dbReference>
<dbReference type="EMBL" id="CP000830">
    <property type="protein sequence ID" value="ABV92712.1"/>
    <property type="molecule type" value="Genomic_DNA"/>
</dbReference>
<organism evidence="1 2">
    <name type="scientific">Dinoroseobacter shibae (strain DSM 16493 / NCIMB 14021 / DFL 12)</name>
    <dbReference type="NCBI Taxonomy" id="398580"/>
    <lineage>
        <taxon>Bacteria</taxon>
        <taxon>Pseudomonadati</taxon>
        <taxon>Pseudomonadota</taxon>
        <taxon>Alphaproteobacteria</taxon>
        <taxon>Rhodobacterales</taxon>
        <taxon>Roseobacteraceae</taxon>
        <taxon>Dinoroseobacter</taxon>
    </lineage>
</organism>
<evidence type="ECO:0000313" key="2">
    <source>
        <dbReference type="Proteomes" id="UP000006833"/>
    </source>
</evidence>
<dbReference type="HOGENOM" id="CLU_1624515_0_0_5"/>
<proteinExistence type="predicted"/>